<dbReference type="PANTHER" id="PTHR36766:SF70">
    <property type="entry name" value="DISEASE RESISTANCE PROTEIN RGA4"/>
    <property type="match status" value="1"/>
</dbReference>
<dbReference type="SUPFAM" id="SSF52058">
    <property type="entry name" value="L domain-like"/>
    <property type="match status" value="1"/>
</dbReference>
<keyword evidence="1" id="KW-0677">Repeat</keyword>
<dbReference type="GO" id="GO:0043531">
    <property type="term" value="F:ADP binding"/>
    <property type="evidence" value="ECO:0007669"/>
    <property type="project" value="InterPro"/>
</dbReference>
<dbReference type="InterPro" id="IPR055414">
    <property type="entry name" value="LRR_R13L4/SHOC2-like"/>
</dbReference>
<evidence type="ECO:0000313" key="6">
    <source>
        <dbReference type="Proteomes" id="UP000188268"/>
    </source>
</evidence>
<name>A0A1R3FYZ4_COCAP</name>
<gene>
    <name evidence="5" type="ORF">CCACVL1_30045</name>
</gene>
<dbReference type="STRING" id="210143.A0A1R3FYZ4"/>
<proteinExistence type="predicted"/>
<dbReference type="PROSITE" id="PS51450">
    <property type="entry name" value="LRR"/>
    <property type="match status" value="1"/>
</dbReference>
<dbReference type="Gene3D" id="3.40.50.300">
    <property type="entry name" value="P-loop containing nucleotide triphosphate hydrolases"/>
    <property type="match status" value="1"/>
</dbReference>
<feature type="domain" description="Disease resistance R13L4/SHOC-2-like LRR" evidence="4">
    <location>
        <begin position="443"/>
        <end position="659"/>
    </location>
</feature>
<dbReference type="InterPro" id="IPR027417">
    <property type="entry name" value="P-loop_NTPase"/>
</dbReference>
<keyword evidence="6" id="KW-1185">Reference proteome</keyword>
<dbReference type="GO" id="GO:0006952">
    <property type="term" value="P:defense response"/>
    <property type="evidence" value="ECO:0007669"/>
    <property type="project" value="UniProtKB-KW"/>
</dbReference>
<protein>
    <submittedName>
        <fullName evidence="5">Disease resistance protein</fullName>
    </submittedName>
</protein>
<dbReference type="Pfam" id="PF00931">
    <property type="entry name" value="NB-ARC"/>
    <property type="match status" value="1"/>
</dbReference>
<evidence type="ECO:0000259" key="3">
    <source>
        <dbReference type="Pfam" id="PF00931"/>
    </source>
</evidence>
<dbReference type="Gene3D" id="3.80.10.10">
    <property type="entry name" value="Ribonuclease Inhibitor"/>
    <property type="match status" value="3"/>
</dbReference>
<feature type="domain" description="NB-ARC" evidence="3">
    <location>
        <begin position="167"/>
        <end position="355"/>
    </location>
</feature>
<dbReference type="Proteomes" id="UP000188268">
    <property type="component" value="Unassembled WGS sequence"/>
</dbReference>
<dbReference type="EMBL" id="AWWV01015972">
    <property type="protein sequence ID" value="OMO51039.1"/>
    <property type="molecule type" value="Genomic_DNA"/>
</dbReference>
<dbReference type="InterPro" id="IPR001611">
    <property type="entry name" value="Leu-rich_rpt"/>
</dbReference>
<comment type="caution">
    <text evidence="5">The sequence shown here is derived from an EMBL/GenBank/DDBJ whole genome shotgun (WGS) entry which is preliminary data.</text>
</comment>
<sequence>MLFKAAYDDVKTLLHEGLTETRLICDLKREIQQLRGSCISFLTTAIYCIDLEGSICISSELRKDVYLQSLKEVLDEAKELVSDYDDEKSKRQNLKGSSIGRKVTYYFSSNPAIYVRIARRISAFKKKFDLVHKDIDQFRLQMGKSRVIMDLETTPYVDSLPVIGRAEDVEKIVRVLMHSTEVDGITDLPVLPIVGTGGLGKTTVAQLVFNDVRVINHFDLRLWVYVGKYNISILHRSMMRHFIEVLKEPAPPNHLCWNWESWDFGTSFLFLEKWLEGKRLFLVLDDVWQFEEKMFEFDEKKNWFKDLLTRETNGSRIIVTTRRDDVAKSIGTIPQYDLEPLSIEDSLSLFFKTMGKEPEASPNLGVIGRNMSAVLLSRKREWLDVSNTEIWNIEEFQSELWDACGVLGSTSNDKDKDGAQNKCLHGFWQDARELLHNNTGSIRTLIFVETDEISLIESVTDQCKDLRVLIWRDSSLKVLPSGIGGLENLKYLDLTGNRDLTEIPNDICKLPLLQTLILEGCEKVEKLPTDIRNLSALNMLSITTKQGFLPENGVGCLTRLRYLAIIGRPNLKYLPQLHLLTSLRTFIIRDCNSLTALPRSMKYLIALETLVIANCEKLRLNRKNKVNKEEDDYPAHLMTDSGFSLHRLWIVSLPELSDLPEEFVRKSAKTLHHLHIQDCQKLKAIPMWIQDLTSLENLGIVNCQSLSYPPGISNSSVLKKAKIEDCPHLTQENVASQSPSSSVEVIM</sequence>
<evidence type="ECO:0000256" key="1">
    <source>
        <dbReference type="ARBA" id="ARBA00022737"/>
    </source>
</evidence>
<evidence type="ECO:0000256" key="2">
    <source>
        <dbReference type="ARBA" id="ARBA00022821"/>
    </source>
</evidence>
<evidence type="ECO:0000313" key="5">
    <source>
        <dbReference type="EMBL" id="OMO51039.1"/>
    </source>
</evidence>
<dbReference type="AlphaFoldDB" id="A0A1R3FYZ4"/>
<dbReference type="Gramene" id="OMO51039">
    <property type="protein sequence ID" value="OMO51039"/>
    <property type="gene ID" value="CCACVL1_30045"/>
</dbReference>
<accession>A0A1R3FYZ4</accession>
<dbReference type="PANTHER" id="PTHR36766">
    <property type="entry name" value="PLANT BROAD-SPECTRUM MILDEW RESISTANCE PROTEIN RPW8"/>
    <property type="match status" value="1"/>
</dbReference>
<dbReference type="InterPro" id="IPR002182">
    <property type="entry name" value="NB-ARC"/>
</dbReference>
<dbReference type="InterPro" id="IPR032675">
    <property type="entry name" value="LRR_dom_sf"/>
</dbReference>
<organism evidence="5 6">
    <name type="scientific">Corchorus capsularis</name>
    <name type="common">Jute</name>
    <dbReference type="NCBI Taxonomy" id="210143"/>
    <lineage>
        <taxon>Eukaryota</taxon>
        <taxon>Viridiplantae</taxon>
        <taxon>Streptophyta</taxon>
        <taxon>Embryophyta</taxon>
        <taxon>Tracheophyta</taxon>
        <taxon>Spermatophyta</taxon>
        <taxon>Magnoliopsida</taxon>
        <taxon>eudicotyledons</taxon>
        <taxon>Gunneridae</taxon>
        <taxon>Pentapetalae</taxon>
        <taxon>rosids</taxon>
        <taxon>malvids</taxon>
        <taxon>Malvales</taxon>
        <taxon>Malvaceae</taxon>
        <taxon>Grewioideae</taxon>
        <taxon>Apeibeae</taxon>
        <taxon>Corchorus</taxon>
    </lineage>
</organism>
<keyword evidence="2" id="KW-0611">Plant defense</keyword>
<dbReference type="SUPFAM" id="SSF52540">
    <property type="entry name" value="P-loop containing nucleoside triphosphate hydrolases"/>
    <property type="match status" value="1"/>
</dbReference>
<evidence type="ECO:0000259" key="4">
    <source>
        <dbReference type="Pfam" id="PF23598"/>
    </source>
</evidence>
<dbReference type="OrthoDB" id="2018467at2759"/>
<dbReference type="Pfam" id="PF23598">
    <property type="entry name" value="LRR_14"/>
    <property type="match status" value="1"/>
</dbReference>
<dbReference type="PRINTS" id="PR00364">
    <property type="entry name" value="DISEASERSIST"/>
</dbReference>
<reference evidence="5 6" key="1">
    <citation type="submission" date="2013-09" db="EMBL/GenBank/DDBJ databases">
        <title>Corchorus capsularis genome sequencing.</title>
        <authorList>
            <person name="Alam M."/>
            <person name="Haque M.S."/>
            <person name="Islam M.S."/>
            <person name="Emdad E.M."/>
            <person name="Islam M.M."/>
            <person name="Ahmed B."/>
            <person name="Halim A."/>
            <person name="Hossen Q.M.M."/>
            <person name="Hossain M.Z."/>
            <person name="Ahmed R."/>
            <person name="Khan M.M."/>
            <person name="Islam R."/>
            <person name="Rashid M.M."/>
            <person name="Khan S.A."/>
            <person name="Rahman M.S."/>
            <person name="Alam M."/>
        </authorList>
    </citation>
    <scope>NUCLEOTIDE SEQUENCE [LARGE SCALE GENOMIC DNA]</scope>
    <source>
        <strain evidence="6">cv. CVL-1</strain>
        <tissue evidence="5">Whole seedling</tissue>
    </source>
</reference>